<dbReference type="RefSeq" id="WP_089959767.1">
    <property type="nucleotide sequence ID" value="NZ_FNAV01000008.1"/>
</dbReference>
<dbReference type="Proteomes" id="UP000198994">
    <property type="component" value="Unassembled WGS sequence"/>
</dbReference>
<dbReference type="SUPFAM" id="SSF54637">
    <property type="entry name" value="Thioesterase/thiol ester dehydrase-isomerase"/>
    <property type="match status" value="1"/>
</dbReference>
<evidence type="ECO:0000259" key="1">
    <source>
        <dbReference type="Pfam" id="PF01575"/>
    </source>
</evidence>
<dbReference type="OrthoDB" id="9801735at2"/>
<organism evidence="2 3">
    <name type="scientific">Salipiger thiooxidans</name>
    <dbReference type="NCBI Taxonomy" id="282683"/>
    <lineage>
        <taxon>Bacteria</taxon>
        <taxon>Pseudomonadati</taxon>
        <taxon>Pseudomonadota</taxon>
        <taxon>Alphaproteobacteria</taxon>
        <taxon>Rhodobacterales</taxon>
        <taxon>Roseobacteraceae</taxon>
        <taxon>Salipiger</taxon>
    </lineage>
</organism>
<protein>
    <submittedName>
        <fullName evidence="2">Acyl dehydratase</fullName>
    </submittedName>
</protein>
<sequence length="156" mass="16676">MLILNEPIDFATHTGANLGATEWLEITQEQIDGFAELTGDDHWIHVDVTRAARERPNGKTIAHGLFLLSLIPRMQRQLFRIESRGAGLNYGYEKVRFTAPVPVGSRVRLAQAVIGASAKGSGARIELQSTIELEGSAKPALVAHGVLLIAGAAAAA</sequence>
<accession>A0A1G7G033</accession>
<dbReference type="InterPro" id="IPR039375">
    <property type="entry name" value="NodN-like"/>
</dbReference>
<dbReference type="EMBL" id="FNAV01000008">
    <property type="protein sequence ID" value="SDE81462.1"/>
    <property type="molecule type" value="Genomic_DNA"/>
</dbReference>
<dbReference type="Pfam" id="PF01575">
    <property type="entry name" value="MaoC_dehydratas"/>
    <property type="match status" value="1"/>
</dbReference>
<dbReference type="InterPro" id="IPR002539">
    <property type="entry name" value="MaoC-like_dom"/>
</dbReference>
<proteinExistence type="predicted"/>
<feature type="domain" description="MaoC-like" evidence="1">
    <location>
        <begin position="10"/>
        <end position="115"/>
    </location>
</feature>
<dbReference type="STRING" id="282683.SAMN04488105_10823"/>
<keyword evidence="3" id="KW-1185">Reference proteome</keyword>
<dbReference type="Gene3D" id="3.10.129.10">
    <property type="entry name" value="Hotdog Thioesterase"/>
    <property type="match status" value="1"/>
</dbReference>
<dbReference type="InterPro" id="IPR029069">
    <property type="entry name" value="HotDog_dom_sf"/>
</dbReference>
<dbReference type="PANTHER" id="PTHR42993">
    <property type="entry name" value="MAOC-LIKE DEHYDRATASE DOMAIN-CONTAINING PROTEIN"/>
    <property type="match status" value="1"/>
</dbReference>
<evidence type="ECO:0000313" key="2">
    <source>
        <dbReference type="EMBL" id="SDE81462.1"/>
    </source>
</evidence>
<dbReference type="CDD" id="cd03450">
    <property type="entry name" value="NodN"/>
    <property type="match status" value="1"/>
</dbReference>
<name>A0A1G7G033_9RHOB</name>
<gene>
    <name evidence="2" type="ORF">SAMN04488105_10823</name>
</gene>
<dbReference type="PANTHER" id="PTHR42993:SF1">
    <property type="entry name" value="MAOC-LIKE DEHYDRATASE DOMAIN-CONTAINING PROTEIN"/>
    <property type="match status" value="1"/>
</dbReference>
<evidence type="ECO:0000313" key="3">
    <source>
        <dbReference type="Proteomes" id="UP000198994"/>
    </source>
</evidence>
<reference evidence="3" key="1">
    <citation type="submission" date="2016-10" db="EMBL/GenBank/DDBJ databases">
        <authorList>
            <person name="Varghese N."/>
            <person name="Submissions S."/>
        </authorList>
    </citation>
    <scope>NUCLEOTIDE SEQUENCE [LARGE SCALE GENOMIC DNA]</scope>
    <source>
        <strain evidence="3">DSM 10146</strain>
    </source>
</reference>
<dbReference type="AlphaFoldDB" id="A0A1G7G033"/>